<dbReference type="PANTHER" id="PTHR32170:SF3">
    <property type="entry name" value="PROTEASOME ACTIVATOR COMPLEX SUBUNIT 4"/>
    <property type="match status" value="1"/>
</dbReference>
<feature type="compositionally biased region" description="Basic and acidic residues" evidence="5">
    <location>
        <begin position="2007"/>
        <end position="2016"/>
    </location>
</feature>
<dbReference type="KEGG" id="bbes:BESB_046430"/>
<comment type="similarity">
    <text evidence="1">Belongs to the BLM10 family.</text>
</comment>
<feature type="region of interest" description="Disordered" evidence="5">
    <location>
        <begin position="2348"/>
        <end position="2371"/>
    </location>
</feature>
<feature type="region of interest" description="Disordered" evidence="5">
    <location>
        <begin position="1"/>
        <end position="33"/>
    </location>
</feature>
<feature type="compositionally biased region" description="Basic and acidic residues" evidence="5">
    <location>
        <begin position="2491"/>
        <end position="2506"/>
    </location>
</feature>
<feature type="region of interest" description="Disordered" evidence="5">
    <location>
        <begin position="2870"/>
        <end position="2898"/>
    </location>
</feature>
<dbReference type="GO" id="GO:0010499">
    <property type="term" value="P:proteasomal ubiquitin-independent protein catabolic process"/>
    <property type="evidence" value="ECO:0007669"/>
    <property type="project" value="TreeGrafter"/>
</dbReference>
<name>A0A2A9MJM4_BESBE</name>
<evidence type="ECO:0000313" key="9">
    <source>
        <dbReference type="Proteomes" id="UP000224006"/>
    </source>
</evidence>
<dbReference type="OrthoDB" id="332260at2759"/>
<dbReference type="EMBL" id="NWUJ01000003">
    <property type="protein sequence ID" value="PFH36451.1"/>
    <property type="molecule type" value="Genomic_DNA"/>
</dbReference>
<gene>
    <name evidence="8" type="ORF">BESB_046430</name>
</gene>
<feature type="domain" description="Proteasome activator complex subunit 4 C-terminal" evidence="6">
    <location>
        <begin position="3050"/>
        <end position="3135"/>
    </location>
</feature>
<keyword evidence="3" id="KW-0227">DNA damage</keyword>
<dbReference type="InterPro" id="IPR032430">
    <property type="entry name" value="Blm10_mid"/>
</dbReference>
<dbReference type="Pfam" id="PF16507">
    <property type="entry name" value="HEAT_PSME4_mid"/>
    <property type="match status" value="2"/>
</dbReference>
<feature type="region of interest" description="Disordered" evidence="5">
    <location>
        <begin position="124"/>
        <end position="227"/>
    </location>
</feature>
<feature type="region of interest" description="Disordered" evidence="5">
    <location>
        <begin position="1501"/>
        <end position="1525"/>
    </location>
</feature>
<dbReference type="VEuPathDB" id="ToxoDB:BESB_046430"/>
<organism evidence="8 9">
    <name type="scientific">Besnoitia besnoiti</name>
    <name type="common">Apicomplexan protozoan</name>
    <dbReference type="NCBI Taxonomy" id="94643"/>
    <lineage>
        <taxon>Eukaryota</taxon>
        <taxon>Sar</taxon>
        <taxon>Alveolata</taxon>
        <taxon>Apicomplexa</taxon>
        <taxon>Conoidasida</taxon>
        <taxon>Coccidia</taxon>
        <taxon>Eucoccidiorida</taxon>
        <taxon>Eimeriorina</taxon>
        <taxon>Sarcocystidae</taxon>
        <taxon>Besnoitia</taxon>
    </lineage>
</organism>
<dbReference type="Pfam" id="PF11919">
    <property type="entry name" value="PSME4_C"/>
    <property type="match status" value="1"/>
</dbReference>
<dbReference type="GO" id="GO:0016504">
    <property type="term" value="F:peptidase activator activity"/>
    <property type="evidence" value="ECO:0007669"/>
    <property type="project" value="InterPro"/>
</dbReference>
<dbReference type="GO" id="GO:0005829">
    <property type="term" value="C:cytosol"/>
    <property type="evidence" value="ECO:0007669"/>
    <property type="project" value="TreeGrafter"/>
</dbReference>
<evidence type="ECO:0000259" key="6">
    <source>
        <dbReference type="Pfam" id="PF11919"/>
    </source>
</evidence>
<reference evidence="8 9" key="1">
    <citation type="submission" date="2017-09" db="EMBL/GenBank/DDBJ databases">
        <title>Genome sequencing of Besnoitia besnoiti strain Bb-Ger1.</title>
        <authorList>
            <person name="Schares G."/>
            <person name="Venepally P."/>
            <person name="Lorenzi H.A."/>
        </authorList>
    </citation>
    <scope>NUCLEOTIDE SEQUENCE [LARGE SCALE GENOMIC DNA]</scope>
    <source>
        <strain evidence="8 9">Bb-Ger1</strain>
    </source>
</reference>
<feature type="compositionally biased region" description="Basic and acidic residues" evidence="5">
    <location>
        <begin position="2356"/>
        <end position="2371"/>
    </location>
</feature>
<dbReference type="GeneID" id="40309573"/>
<keyword evidence="2" id="KW-0677">Repeat</keyword>
<dbReference type="GO" id="GO:0006281">
    <property type="term" value="P:DNA repair"/>
    <property type="evidence" value="ECO:0007669"/>
    <property type="project" value="UniProtKB-KW"/>
</dbReference>
<proteinExistence type="inferred from homology"/>
<comment type="caution">
    <text evidence="8">The sequence shown here is derived from an EMBL/GenBank/DDBJ whole genome shotgun (WGS) entry which is preliminary data.</text>
</comment>
<feature type="region of interest" description="Disordered" evidence="5">
    <location>
        <begin position="796"/>
        <end position="829"/>
    </location>
</feature>
<feature type="domain" description="Proteasome activator Blm10 middle HEAT repeats region" evidence="7">
    <location>
        <begin position="1344"/>
        <end position="1458"/>
    </location>
</feature>
<dbReference type="InterPro" id="IPR016024">
    <property type="entry name" value="ARM-type_fold"/>
</dbReference>
<feature type="compositionally biased region" description="Basic and acidic residues" evidence="5">
    <location>
        <begin position="353"/>
        <end position="362"/>
    </location>
</feature>
<dbReference type="InterPro" id="IPR021843">
    <property type="entry name" value="PSME4_C"/>
</dbReference>
<feature type="compositionally biased region" description="Basic and acidic residues" evidence="5">
    <location>
        <begin position="1290"/>
        <end position="1299"/>
    </location>
</feature>
<dbReference type="SUPFAM" id="SSF48371">
    <property type="entry name" value="ARM repeat"/>
    <property type="match status" value="1"/>
</dbReference>
<evidence type="ECO:0000256" key="2">
    <source>
        <dbReference type="ARBA" id="ARBA00022737"/>
    </source>
</evidence>
<feature type="region of interest" description="Disordered" evidence="5">
    <location>
        <begin position="1108"/>
        <end position="1127"/>
    </location>
</feature>
<evidence type="ECO:0000313" key="8">
    <source>
        <dbReference type="EMBL" id="PFH36451.1"/>
    </source>
</evidence>
<dbReference type="InterPro" id="IPR035309">
    <property type="entry name" value="PSME4"/>
</dbReference>
<sequence>MKGTMETLSPWGGTKGDADSPSEPSFQTASPPPLDFPSLYLAEGSLHLPAFVAPFLLSETADKVVELLSLLRDPEKLRAQPGKLMHALRLLRDLQRTGTLDAVPLEHWVEIAARLARLLMGDPEAEGAAASEGSEPEETEDDDDAEEARRPAAAGARCGAAGDCDVEMQEGASGVETSEGEEPQARGRQARRDASRLWYEEELELSSGDESNAGTEDLGEDEASRRRHLRLSTSQQIRICEALEDVLDVIRPGYLPPVWMKPSAASRYAQSVTPSCAASFFLSPSPHLRRPLSPLRRPLSPLAGGARWKQSPRAPARKREAAVHEAGDASSAPARGAPGEDAEEEDWALVAESDPRASRCDAGEEAGASSPSQVTLSPPRAEAEEGEAREVERLLSPLEVLQKHLKWRWMLVQLLRRFDRSYRGQVASSAARRKALVSALMRLASASRPFWGFSPSASAEACSPSPRASATSPDATLAPPPSAAVSSWFLAHPEIREAAGRERATMAAAAVCGVFRGSLEEVLDLLARTTDFTSSRIFLRFRLVLLFAPPAFCHALVRDGRLTRWWAWADGAFASSWDALFVLLLFRASKFGWATGQPLTCALRPLLPLLFQVLLRVFQLPHSAPGAAATMKRQRETIPGEYTPLLESQFNTPCQLAKVLVLLLEPLPTMRDAGAESDGQQPAGCAGEMRKPNCEAETRQETEEKKQRHAERHGATSAFELLEALMSTLLVFTHPSSDGARGTAAIGAFLNAFISAYIRRVQRERLGDNIVREVCGRHVRGCCMGCGATAAQGRETAAGETPGEGGAVEETAPGAGGAAEGDETEGQSPHERCQCCWCRRGEHKNEETGEFFCLRLGRQEDEKVVELLGPLFLQGMFSKHMGVASCYEDGMKLLCHLQPEKVVEGLLERATASLEDVIEARHSTTVQLLTRTAQTLVKFAPAALPTILSLTLPGIDPADPLKTFLTLSFYTVLFSYIPLIDCSGISEGTKHEYQKRLRETYLQPQAFVGAASPGAATGSRFPADADLYGECAATLPEALQAAQGRRQFLNLSNFPDSFLLQSEASGTPSCSTFAPASPGAPSFASEGEPSSSASSLCVLFDGEGGRGGRAPARKEAEAAAAPGGGGEDARAERVVGLYRVREGCWQHKMFFDSEFFSTLISQREAASAFFPEWVDMWFEQVLRLVKHATEPAGKSGSPMARLDRGTNLILRACVSEVAAHVEEKTVARLVEKFLSWSETPVGEAAKQAQSLAVPLAAALPDRMLAKLVSRVCDKLLDKDATAARPPAPEAQRKAGDAGECEKEEAEVRDAQKGLPPASASPLPPPFAFPASRLKAGVSEAVIEWNVLLVCSAVRSAGTHNLRFSADLFRIAHACLQHESKAVFKLGAKLLRRVIEASLGVYPWQLCGQRCMGPREWEDVEERKKFVLRWGEPFWMQPGAEKIRWHIPSEAEAHLATQAVAYGLLVCKFLAKDALPPPATDAAARGGVSRLLSGPQLLGASVRGDWETEGEEAAPQAVGGEREEPVRRARGGLGARLAEKAWAPVDEDFQAVAYPPSFFAQPATAEASSAGSRGAAPSSSKSTAFVETCKKLSSASLIARSLLLCRALLKGTAVLYPDERPRRTRGIPLLSPFDADERMHAGDPLGSAFSAPVSSADGREGDRPNAVAAPGLREAPAAAVAPLVEFGASLILRVERVLLRRAASQAAPTELAPCLGFEEAKLQKKVLRAASQLLVRLSSSVALESLKNIRGGDGDSKGDIAGRDAIGYLSCDSGAHSFSYLYDVPRGMWTQTVTSAWARRVAARRSQHPFEGCRRAVLLLVARLAVYHYAETRRFAQHVLRDSFSVVYGARRFLAALLLRELAETCERRRLRDREKAPATSPPPLPSSLSSDTPSRASPSGSPPILASPRDWPPLSAAAASAAASPLLAPPAALVVAARIETGDGLEPGALSGTATPALSSDVECTVEAPAAVAPPGAAAALVPSSGDARRVLSDAQALSASLAASADETKVEEEAPVRSSADSGTRHASMALISATSSESSPASIASPTSEIETEDLFFAQLTGVAYTLNSDSMMRRVWSDASLAALALRTVLLVFEVKIAKDTVPQRWVALTHTLLNCRERLRRSGAAFQRDIVQGVLRPLLARLLQKPPAAARRQSLAPPPPAPAEGAAALAEIQSPFHWRFSLVATCVAVCLNGPPILEILPEYAQWILCACDSRQHPPLLNMVAMFALMLLLKYFLKHPEVPIPPNFLRALHSSSTLRKWVAAQAIIHHEGVRSLSGGTAGRRGGPAQDSSFQLVVDVIKIDRSWPSSRTSRVSKALSLHNALSAKTLFQFLFATSHLVAPAGKEAPTEESVAEKEAGGEKEAVGKEARRGESLFSLFETLKEELVALAQHPSSEPDCHISVVEIVCGAAAAARKCADDAVREALWKAMWPAMVAEYKQLDELRLLAWLDGIRFVVQRPEKNFRFPREDCAEALAPQPAASAPGAEEAPREGTERRAKRRGVPEEVQMRRILPFMNFCINASTGAPKSDDLAAFPSVDQREFASSSFELTRQLRLFGGLLVAILTESHLLGCSASSRVAPSPQAASLSNAPRCDCLCGTCASVRVIQTGLPIIHKGFSHPYKQVREEVARLISVVICLGDEDELQQVERERALLVARYCSAAPGRRRALAVADARQGQDGAQGDARRADETPCGCCISVYQRQLQDLLLGSAAALAPAIDADTGPEAGRQPGSSKSPFLCGSATILTSMFYSLLQHDAFVLAACAAGGPRALDWCLSASAAFLAKMKGAQEPQTAGSEEDAGDDEPLGVAGGPLMFLLAASKHPDRDIQGLAANVGKIVCLQPMQPQLLRDFSALQAAAQAAAGAGARGAEDAEGGVAEPREETQAGGGGASPETLLAQREEGGQRPPPMSRILREVARAPVVKQLHMLVEAFASYMRHPSWKVRCAAVRLSELLGCQYRMLLFGSETYRRLVEVGIVGLQDPQPEVQQAAKVALSFLLLSCTDQECRYYTQVFLQIAGPSTAPAAGGRPDEAARSSLAQQRSPLAGVLGLAALVHAAPFHVPGWLPETITCLAKYANAKMSDTIRRHVEKTLQEFYRTHQDAWRQLHVRKFSPEQLDVLETYKGRPTYFA</sequence>
<feature type="region of interest" description="Disordered" evidence="5">
    <location>
        <begin position="1279"/>
        <end position="1299"/>
    </location>
</feature>
<dbReference type="Proteomes" id="UP000224006">
    <property type="component" value="Chromosome III"/>
</dbReference>
<feature type="compositionally biased region" description="Basic and acidic residues" evidence="5">
    <location>
        <begin position="317"/>
        <end position="327"/>
    </location>
</feature>
<keyword evidence="4" id="KW-0234">DNA repair</keyword>
<evidence type="ECO:0000256" key="1">
    <source>
        <dbReference type="ARBA" id="ARBA00005739"/>
    </source>
</evidence>
<feature type="region of interest" description="Disordered" evidence="5">
    <location>
        <begin position="1869"/>
        <end position="1909"/>
    </location>
</feature>
<feature type="compositionally biased region" description="Low complexity" evidence="5">
    <location>
        <begin position="1886"/>
        <end position="1899"/>
    </location>
</feature>
<keyword evidence="9" id="KW-1185">Reference proteome</keyword>
<evidence type="ECO:0000256" key="5">
    <source>
        <dbReference type="SAM" id="MobiDB-lite"/>
    </source>
</evidence>
<dbReference type="GO" id="GO:0070628">
    <property type="term" value="F:proteasome binding"/>
    <property type="evidence" value="ECO:0007669"/>
    <property type="project" value="InterPro"/>
</dbReference>
<feature type="compositionally biased region" description="Basic and acidic residues" evidence="5">
    <location>
        <begin position="190"/>
        <end position="199"/>
    </location>
</feature>
<accession>A0A2A9MJM4</accession>
<feature type="compositionally biased region" description="Low complexity" evidence="5">
    <location>
        <begin position="290"/>
        <end position="302"/>
    </location>
</feature>
<dbReference type="STRING" id="94643.A0A2A9MJM4"/>
<evidence type="ECO:0000256" key="4">
    <source>
        <dbReference type="ARBA" id="ARBA00023204"/>
    </source>
</evidence>
<dbReference type="GO" id="GO:0005634">
    <property type="term" value="C:nucleus"/>
    <property type="evidence" value="ECO:0007669"/>
    <property type="project" value="TreeGrafter"/>
</dbReference>
<dbReference type="RefSeq" id="XP_029220460.1">
    <property type="nucleotide sequence ID" value="XM_029363094.1"/>
</dbReference>
<feature type="compositionally biased region" description="Basic and acidic residues" evidence="5">
    <location>
        <begin position="688"/>
        <end position="706"/>
    </location>
</feature>
<feature type="domain" description="Proteasome activator Blm10 middle HEAT repeats region" evidence="7">
    <location>
        <begin position="854"/>
        <end position="987"/>
    </location>
</feature>
<evidence type="ECO:0000259" key="7">
    <source>
        <dbReference type="Pfam" id="PF16507"/>
    </source>
</evidence>
<feature type="compositionally biased region" description="Acidic residues" evidence="5">
    <location>
        <begin position="134"/>
        <end position="146"/>
    </location>
</feature>
<evidence type="ECO:0008006" key="10">
    <source>
        <dbReference type="Google" id="ProtNLM"/>
    </source>
</evidence>
<feature type="region of interest" description="Disordered" evidence="5">
    <location>
        <begin position="290"/>
        <end position="388"/>
    </location>
</feature>
<feature type="region of interest" description="Disordered" evidence="5">
    <location>
        <begin position="2003"/>
        <end position="2026"/>
    </location>
</feature>
<dbReference type="PANTHER" id="PTHR32170">
    <property type="entry name" value="PROTEASOME ACTIVATOR COMPLEX SUBUNIT 4"/>
    <property type="match status" value="1"/>
</dbReference>
<feature type="region of interest" description="Disordered" evidence="5">
    <location>
        <begin position="2480"/>
        <end position="2506"/>
    </location>
</feature>
<feature type="region of interest" description="Disordered" evidence="5">
    <location>
        <begin position="672"/>
        <end position="713"/>
    </location>
</feature>
<feature type="compositionally biased region" description="Low complexity" evidence="5">
    <location>
        <begin position="2480"/>
        <end position="2490"/>
    </location>
</feature>
<feature type="compositionally biased region" description="Low complexity" evidence="5">
    <location>
        <begin position="151"/>
        <end position="163"/>
    </location>
</feature>
<evidence type="ECO:0000256" key="3">
    <source>
        <dbReference type="ARBA" id="ARBA00022763"/>
    </source>
</evidence>
<protein>
    <recommendedName>
        <fullName evidence="10">Proteasome activator Blm10 mid region domain-containing protein</fullName>
    </recommendedName>
</protein>